<evidence type="ECO:0000256" key="1">
    <source>
        <dbReference type="ARBA" id="ARBA00011445"/>
    </source>
</evidence>
<evidence type="ECO:0000259" key="6">
    <source>
        <dbReference type="PROSITE" id="PS50222"/>
    </source>
</evidence>
<name>A0ABY6KPP6_9ARAC</name>
<dbReference type="InterPro" id="IPR011992">
    <property type="entry name" value="EF-hand-dom_pair"/>
</dbReference>
<dbReference type="InterPro" id="IPR050230">
    <property type="entry name" value="CALM/Myosin/TropC-like"/>
</dbReference>
<dbReference type="Gene3D" id="1.10.238.10">
    <property type="entry name" value="EF-hand"/>
    <property type="match status" value="1"/>
</dbReference>
<evidence type="ECO:0000256" key="4">
    <source>
        <dbReference type="ARBA" id="ARBA00023175"/>
    </source>
</evidence>
<evidence type="ECO:0000256" key="3">
    <source>
        <dbReference type="ARBA" id="ARBA00023123"/>
    </source>
</evidence>
<dbReference type="InterPro" id="IPR002048">
    <property type="entry name" value="EF_hand_dom"/>
</dbReference>
<dbReference type="PROSITE" id="PS50222">
    <property type="entry name" value="EF_HAND_2"/>
    <property type="match status" value="2"/>
</dbReference>
<dbReference type="Proteomes" id="UP001235939">
    <property type="component" value="Chromosome 06"/>
</dbReference>
<evidence type="ECO:0000256" key="5">
    <source>
        <dbReference type="ARBA" id="ARBA00023179"/>
    </source>
</evidence>
<dbReference type="PANTHER" id="PTHR23048:SF33">
    <property type="entry name" value="MYOSIN LIGHT CHAIN ALKALI"/>
    <property type="match status" value="1"/>
</dbReference>
<comment type="subunit">
    <text evidence="1">Myosin is a hexamer of 2 heavy chains and 4 light chains.</text>
</comment>
<proteinExistence type="predicted"/>
<keyword evidence="8" id="KW-1185">Reference proteome</keyword>
<dbReference type="SMART" id="SM00054">
    <property type="entry name" value="EFh"/>
    <property type="match status" value="2"/>
</dbReference>
<feature type="domain" description="EF-hand" evidence="6">
    <location>
        <begin position="78"/>
        <end position="113"/>
    </location>
</feature>
<keyword evidence="4" id="KW-0505">Motor protein</keyword>
<keyword evidence="3" id="KW-0518">Myosin</keyword>
<keyword evidence="5" id="KW-0514">Muscle protein</keyword>
<accession>A0ABY6KPP6</accession>
<dbReference type="EMBL" id="CP092868">
    <property type="protein sequence ID" value="UYV69560.1"/>
    <property type="molecule type" value="Genomic_DNA"/>
</dbReference>
<protein>
    <submittedName>
        <fullName evidence="7">Mlc1</fullName>
    </submittedName>
</protein>
<gene>
    <name evidence="7" type="ORF">LAZ67_6003973</name>
</gene>
<dbReference type="SUPFAM" id="SSF47473">
    <property type="entry name" value="EF-hand"/>
    <property type="match status" value="1"/>
</dbReference>
<sequence length="116" mass="12796">MGDVTCAEARMHFDVYDFDGTGKVDAGAVGDIIRSMDIPIENEHVKKHGGTLKKGEKKITLEEFLPILSGCKKEKDLGTLADLMEGLKVYDKNENGTMMLAELVHICLSMGTLYLF</sequence>
<dbReference type="PANTHER" id="PTHR23048">
    <property type="entry name" value="MYOSIN LIGHT CHAIN 1, 3"/>
    <property type="match status" value="1"/>
</dbReference>
<reference evidence="7 8" key="1">
    <citation type="submission" date="2022-01" db="EMBL/GenBank/DDBJ databases">
        <title>A chromosomal length assembly of Cordylochernes scorpioides.</title>
        <authorList>
            <person name="Zeh D."/>
            <person name="Zeh J."/>
        </authorList>
    </citation>
    <scope>NUCLEOTIDE SEQUENCE [LARGE SCALE GENOMIC DNA]</scope>
    <source>
        <strain evidence="7">IN4F17</strain>
        <tissue evidence="7">Whole Body</tissue>
    </source>
</reference>
<organism evidence="7 8">
    <name type="scientific">Cordylochernes scorpioides</name>
    <dbReference type="NCBI Taxonomy" id="51811"/>
    <lineage>
        <taxon>Eukaryota</taxon>
        <taxon>Metazoa</taxon>
        <taxon>Ecdysozoa</taxon>
        <taxon>Arthropoda</taxon>
        <taxon>Chelicerata</taxon>
        <taxon>Arachnida</taxon>
        <taxon>Pseudoscorpiones</taxon>
        <taxon>Cheliferoidea</taxon>
        <taxon>Chernetidae</taxon>
        <taxon>Cordylochernes</taxon>
    </lineage>
</organism>
<feature type="domain" description="EF-hand" evidence="6">
    <location>
        <begin position="4"/>
        <end position="39"/>
    </location>
</feature>
<evidence type="ECO:0000313" key="8">
    <source>
        <dbReference type="Proteomes" id="UP001235939"/>
    </source>
</evidence>
<keyword evidence="2" id="KW-0677">Repeat</keyword>
<evidence type="ECO:0000256" key="2">
    <source>
        <dbReference type="ARBA" id="ARBA00022737"/>
    </source>
</evidence>
<evidence type="ECO:0000313" key="7">
    <source>
        <dbReference type="EMBL" id="UYV69560.1"/>
    </source>
</evidence>